<dbReference type="InterPro" id="IPR022275">
    <property type="entry name" value="NHPM_bacteriocin_SS_HylD"/>
</dbReference>
<dbReference type="PANTHER" id="PTHR30386:SF26">
    <property type="entry name" value="TRANSPORT PROTEIN COMB"/>
    <property type="match status" value="1"/>
</dbReference>
<comment type="subcellular location">
    <subcellularLocation>
        <location evidence="1">Membrane</location>
        <topology evidence="1">Single-pass membrane protein</topology>
    </subcellularLocation>
</comment>
<evidence type="ECO:0000256" key="6">
    <source>
        <dbReference type="SAM" id="Phobius"/>
    </source>
</evidence>
<protein>
    <submittedName>
        <fullName evidence="7">Membrane-fusion protein</fullName>
    </submittedName>
</protein>
<feature type="coiled-coil region" evidence="5">
    <location>
        <begin position="107"/>
        <end position="163"/>
    </location>
</feature>
<proteinExistence type="predicted"/>
<evidence type="ECO:0000256" key="1">
    <source>
        <dbReference type="ARBA" id="ARBA00004167"/>
    </source>
</evidence>
<evidence type="ECO:0000256" key="5">
    <source>
        <dbReference type="SAM" id="Coils"/>
    </source>
</evidence>
<evidence type="ECO:0000256" key="3">
    <source>
        <dbReference type="ARBA" id="ARBA00022989"/>
    </source>
</evidence>
<dbReference type="PANTHER" id="PTHR30386">
    <property type="entry name" value="MEMBRANE FUSION SUBUNIT OF EMRAB-TOLC MULTIDRUG EFFLUX PUMP"/>
    <property type="match status" value="1"/>
</dbReference>
<evidence type="ECO:0000313" key="7">
    <source>
        <dbReference type="EMBL" id="GAK51810.1"/>
    </source>
</evidence>
<dbReference type="InterPro" id="IPR050739">
    <property type="entry name" value="MFP"/>
</dbReference>
<dbReference type="InterPro" id="IPR011053">
    <property type="entry name" value="Single_hybrid_motif"/>
</dbReference>
<keyword evidence="5" id="KW-0175">Coiled coil</keyword>
<reference evidence="7" key="1">
    <citation type="journal article" date="2015" name="PeerJ">
        <title>First genomic representation of candidate bacterial phylum KSB3 points to enhanced environmental sensing as a trigger of wastewater bulking.</title>
        <authorList>
            <person name="Sekiguchi Y."/>
            <person name="Ohashi A."/>
            <person name="Parks D.H."/>
            <person name="Yamauchi T."/>
            <person name="Tyson G.W."/>
            <person name="Hugenholtz P."/>
        </authorList>
    </citation>
    <scope>NUCLEOTIDE SEQUENCE [LARGE SCALE GENOMIC DNA]</scope>
</reference>
<feature type="coiled-coil region" evidence="5">
    <location>
        <begin position="195"/>
        <end position="236"/>
    </location>
</feature>
<feature type="transmembrane region" description="Helical" evidence="6">
    <location>
        <begin position="34"/>
        <end position="55"/>
    </location>
</feature>
<evidence type="ECO:0000256" key="4">
    <source>
        <dbReference type="ARBA" id="ARBA00023136"/>
    </source>
</evidence>
<keyword evidence="3 6" id="KW-1133">Transmembrane helix</keyword>
<sequence>MSSSKEKEIFRKVALERASSPEQLDQLITITTPAGWVALLAILIFLTATVIWGIYGSIPTQVEGRGILLFHEGVISVQVPNTGRITRIAVDVGDSVQKGQIIARIEREDLIEQIKTAQADLKALETSFEEKRKTESETERIQREKLRLDRLNQEQAIKNLRNQLEAQNAFKQQQQTLKEGLEKLVTQGILSKNKLLEAENELVKIDQQINSLKLDIETAKNQLNSIEIELKKMTGSGSLDELTQAQRVEKARNEILALQKAFAETSQVVSPESGRVIEVLQRENDLANAGTTLFLLEKSGENLEMEAVVYFPALTGKQVKRGMRVQITPSIVKREEYGFLEGTVAEVDQYPSTFMSVMKTIQNEALARLLTSDQTPIKVRASLISDPKTTSGYKWSSRLGPPLKLDRGTICFVTVTVREQAPITLVMPLFKKYILGESSSKG</sequence>
<name>A0A081BN44_9BACT</name>
<dbReference type="EMBL" id="DF820457">
    <property type="protein sequence ID" value="GAK51810.1"/>
    <property type="molecule type" value="Genomic_DNA"/>
</dbReference>
<evidence type="ECO:0000313" key="8">
    <source>
        <dbReference type="Proteomes" id="UP000030700"/>
    </source>
</evidence>
<dbReference type="SUPFAM" id="SSF51230">
    <property type="entry name" value="Single hybrid motif"/>
    <property type="match status" value="1"/>
</dbReference>
<dbReference type="GO" id="GO:0016020">
    <property type="term" value="C:membrane"/>
    <property type="evidence" value="ECO:0007669"/>
    <property type="project" value="UniProtKB-SubCell"/>
</dbReference>
<dbReference type="Proteomes" id="UP000030700">
    <property type="component" value="Unassembled WGS sequence"/>
</dbReference>
<keyword evidence="8" id="KW-1185">Reference proteome</keyword>
<dbReference type="NCBIfam" id="TIGR03794">
    <property type="entry name" value="NHLM_micro_HlyD"/>
    <property type="match status" value="1"/>
</dbReference>
<dbReference type="AlphaFoldDB" id="A0A081BN44"/>
<dbReference type="Gene3D" id="2.40.50.100">
    <property type="match status" value="1"/>
</dbReference>
<dbReference type="HOGENOM" id="CLU_028453_1_0_0"/>
<gene>
    <name evidence="7" type="ORF">U14_03056</name>
</gene>
<keyword evidence="4 6" id="KW-0472">Membrane</keyword>
<organism evidence="7">
    <name type="scientific">Candidatus Moduliflexus flocculans</name>
    <dbReference type="NCBI Taxonomy" id="1499966"/>
    <lineage>
        <taxon>Bacteria</taxon>
        <taxon>Candidatus Moduliflexota</taxon>
        <taxon>Candidatus Moduliflexia</taxon>
        <taxon>Candidatus Moduliflexales</taxon>
        <taxon>Candidatus Moduliflexaceae</taxon>
    </lineage>
</organism>
<accession>A0A081BN44</accession>
<dbReference type="STRING" id="1499966.U14_03056"/>
<evidence type="ECO:0000256" key="2">
    <source>
        <dbReference type="ARBA" id="ARBA00022692"/>
    </source>
</evidence>
<keyword evidence="2 6" id="KW-0812">Transmembrane</keyword>